<dbReference type="Proteomes" id="UP001501442">
    <property type="component" value="Unassembled WGS sequence"/>
</dbReference>
<dbReference type="EMBL" id="BAABHK010000007">
    <property type="protein sequence ID" value="GAA4629918.1"/>
    <property type="molecule type" value="Genomic_DNA"/>
</dbReference>
<keyword evidence="3" id="KW-1185">Reference proteome</keyword>
<protein>
    <recommendedName>
        <fullName evidence="4">Secreted protein</fullName>
    </recommendedName>
</protein>
<dbReference type="RefSeq" id="WP_345433719.1">
    <property type="nucleotide sequence ID" value="NZ_BAABHK010000007.1"/>
</dbReference>
<reference evidence="3" key="1">
    <citation type="journal article" date="2019" name="Int. J. Syst. Evol. Microbiol.">
        <title>The Global Catalogue of Microorganisms (GCM) 10K type strain sequencing project: providing services to taxonomists for standard genome sequencing and annotation.</title>
        <authorList>
            <consortium name="The Broad Institute Genomics Platform"/>
            <consortium name="The Broad Institute Genome Sequencing Center for Infectious Disease"/>
            <person name="Wu L."/>
            <person name="Ma J."/>
        </authorList>
    </citation>
    <scope>NUCLEOTIDE SEQUENCE [LARGE SCALE GENOMIC DNA]</scope>
    <source>
        <strain evidence="3">JCM 17939</strain>
    </source>
</reference>
<proteinExistence type="predicted"/>
<gene>
    <name evidence="2" type="ORF">GCM10023196_053200</name>
</gene>
<evidence type="ECO:0000256" key="1">
    <source>
        <dbReference type="SAM" id="SignalP"/>
    </source>
</evidence>
<sequence>MAARGTSARALVTVAVAALGALTPVTRPAWAGPPALLQCQGTETTAYRPGLAFQPRHIEITTSGRFTSCVGGAVTSGSYGERFTIFVGCNDLLDGFHRARTFRWNTGDTSVIDGTGRSTATAGQVVTTITGPITAGRLRGRTAIEVITLPQPSALRCLTTGLTNATGATTLTIA</sequence>
<keyword evidence="1" id="KW-0732">Signal</keyword>
<accession>A0ABP8UED7</accession>
<comment type="caution">
    <text evidence="2">The sequence shown here is derived from an EMBL/GenBank/DDBJ whole genome shotgun (WGS) entry which is preliminary data.</text>
</comment>
<organism evidence="2 3">
    <name type="scientific">Actinoallomurus vinaceus</name>
    <dbReference type="NCBI Taxonomy" id="1080074"/>
    <lineage>
        <taxon>Bacteria</taxon>
        <taxon>Bacillati</taxon>
        <taxon>Actinomycetota</taxon>
        <taxon>Actinomycetes</taxon>
        <taxon>Streptosporangiales</taxon>
        <taxon>Thermomonosporaceae</taxon>
        <taxon>Actinoallomurus</taxon>
    </lineage>
</organism>
<feature type="chain" id="PRO_5046853965" description="Secreted protein" evidence="1">
    <location>
        <begin position="32"/>
        <end position="174"/>
    </location>
</feature>
<evidence type="ECO:0008006" key="4">
    <source>
        <dbReference type="Google" id="ProtNLM"/>
    </source>
</evidence>
<feature type="signal peptide" evidence="1">
    <location>
        <begin position="1"/>
        <end position="31"/>
    </location>
</feature>
<name>A0ABP8UED7_9ACTN</name>
<evidence type="ECO:0000313" key="3">
    <source>
        <dbReference type="Proteomes" id="UP001501442"/>
    </source>
</evidence>
<evidence type="ECO:0000313" key="2">
    <source>
        <dbReference type="EMBL" id="GAA4629918.1"/>
    </source>
</evidence>